<dbReference type="Proteomes" id="UP000248584">
    <property type="component" value="Unassembled WGS sequence"/>
</dbReference>
<protein>
    <submittedName>
        <fullName evidence="2">Uncharacterized protein</fullName>
    </submittedName>
</protein>
<evidence type="ECO:0000313" key="2">
    <source>
        <dbReference type="EMBL" id="PZX39758.1"/>
    </source>
</evidence>
<evidence type="ECO:0000256" key="1">
    <source>
        <dbReference type="SAM" id="Phobius"/>
    </source>
</evidence>
<feature type="transmembrane region" description="Helical" evidence="1">
    <location>
        <begin position="194"/>
        <end position="214"/>
    </location>
</feature>
<feature type="transmembrane region" description="Helical" evidence="1">
    <location>
        <begin position="120"/>
        <end position="139"/>
    </location>
</feature>
<keyword evidence="1" id="KW-0812">Transmembrane</keyword>
<accession>A0ABX5PX55</accession>
<proteinExistence type="predicted"/>
<keyword evidence="1" id="KW-1133">Transmembrane helix</keyword>
<reference evidence="2 3" key="1">
    <citation type="submission" date="2018-06" db="EMBL/GenBank/DDBJ databases">
        <title>Genomic Encyclopedia of Archaeal and Bacterial Type Strains, Phase II (KMG-II): from individual species to whole genera.</title>
        <authorList>
            <person name="Goeker M."/>
        </authorList>
    </citation>
    <scope>NUCLEOTIDE SEQUENCE [LARGE SCALE GENOMIC DNA]</scope>
    <source>
        <strain evidence="2 3">DSM 17205</strain>
    </source>
</reference>
<name>A0ABX5PX55_9FLAO</name>
<comment type="caution">
    <text evidence="2">The sequence shown here is derived from an EMBL/GenBank/DDBJ whole genome shotgun (WGS) entry which is preliminary data.</text>
</comment>
<sequence>MKINNIQIEKLYEFTRKHYVEWYDLQSELVDHLANGIEEQWKEYPSRSFEDALQVEFKKFGVFGFMEVVEERQKSLGKKYTRIIWSHIVGFFKLPKILLLGLFTALTYYLLSNTDLSNEYYSMGMVVMFVSYFVFLSVKNYRNRKAKQKSGEKKWLFEEIISQHGSGFGIGFLPIYLFNILIPNRTNFTELHPYILVTISFLFVLLCIMIYVMLVEIPKKAQEYIEDTYPEYQLVD</sequence>
<feature type="transmembrane region" description="Helical" evidence="1">
    <location>
        <begin position="160"/>
        <end position="182"/>
    </location>
</feature>
<keyword evidence="1" id="KW-0472">Membrane</keyword>
<evidence type="ECO:0000313" key="3">
    <source>
        <dbReference type="Proteomes" id="UP000248584"/>
    </source>
</evidence>
<dbReference type="EMBL" id="QKZR01000003">
    <property type="protein sequence ID" value="PZX39758.1"/>
    <property type="molecule type" value="Genomic_DNA"/>
</dbReference>
<gene>
    <name evidence="2" type="ORF">LX97_02115</name>
</gene>
<feature type="transmembrane region" description="Helical" evidence="1">
    <location>
        <begin position="83"/>
        <end position="108"/>
    </location>
</feature>
<keyword evidence="3" id="KW-1185">Reference proteome</keyword>
<organism evidence="2 3">
    <name type="scientific">Nonlabens dokdonensis</name>
    <dbReference type="NCBI Taxonomy" id="328515"/>
    <lineage>
        <taxon>Bacteria</taxon>
        <taxon>Pseudomonadati</taxon>
        <taxon>Bacteroidota</taxon>
        <taxon>Flavobacteriia</taxon>
        <taxon>Flavobacteriales</taxon>
        <taxon>Flavobacteriaceae</taxon>
        <taxon>Nonlabens</taxon>
    </lineage>
</organism>
<dbReference type="RefSeq" id="WP_041567140.1">
    <property type="nucleotide sequence ID" value="NZ_QKZR01000003.1"/>
</dbReference>